<gene>
    <name evidence="1" type="ORF">H9L13_00625</name>
</gene>
<dbReference type="SUPFAM" id="SSF48452">
    <property type="entry name" value="TPR-like"/>
    <property type="match status" value="1"/>
</dbReference>
<evidence type="ECO:0000313" key="2">
    <source>
        <dbReference type="Proteomes" id="UP000515971"/>
    </source>
</evidence>
<evidence type="ECO:0008006" key="3">
    <source>
        <dbReference type="Google" id="ProtNLM"/>
    </source>
</evidence>
<dbReference type="AlphaFoldDB" id="A0A7G9SI34"/>
<dbReference type="EMBL" id="CP060718">
    <property type="protein sequence ID" value="QNN67509.1"/>
    <property type="molecule type" value="Genomic_DNA"/>
</dbReference>
<reference evidence="1 2" key="1">
    <citation type="submission" date="2020-08" db="EMBL/GenBank/DDBJ databases">
        <title>Genome sequence of Sphingomonas lutea KCTC 23642T.</title>
        <authorList>
            <person name="Hyun D.-W."/>
            <person name="Bae J.-W."/>
        </authorList>
    </citation>
    <scope>NUCLEOTIDE SEQUENCE [LARGE SCALE GENOMIC DNA]</scope>
    <source>
        <strain evidence="1 2">KCTC 23642</strain>
    </source>
</reference>
<evidence type="ECO:0000313" key="1">
    <source>
        <dbReference type="EMBL" id="QNN67509.1"/>
    </source>
</evidence>
<dbReference type="InterPro" id="IPR011990">
    <property type="entry name" value="TPR-like_helical_dom_sf"/>
</dbReference>
<organism evidence="1 2">
    <name type="scientific">Sphingomonas lutea</name>
    <dbReference type="NCBI Taxonomy" id="1045317"/>
    <lineage>
        <taxon>Bacteria</taxon>
        <taxon>Pseudomonadati</taxon>
        <taxon>Pseudomonadota</taxon>
        <taxon>Alphaproteobacteria</taxon>
        <taxon>Sphingomonadales</taxon>
        <taxon>Sphingomonadaceae</taxon>
        <taxon>Sphingomonas</taxon>
    </lineage>
</organism>
<dbReference type="PANTHER" id="PTHR12558:SF33">
    <property type="entry name" value="BLL7664 PROTEIN"/>
    <property type="match status" value="1"/>
</dbReference>
<proteinExistence type="predicted"/>
<name>A0A7G9SI34_9SPHN</name>
<sequence>MAGEIRNTLMRIGGLKVAGSTSSAAVREDDAPTAAKKLGVANILTGNVRQTPSTIRVTAELIDGRTGLAKWSQNYDRTPGDVIKVQTDIAENVARALAVALGASAIRALAAGETANVAAQQLAFQARELSYQFTESDFHRSLQLIDKAIAIDPNYARAYALKSFFASNLAGFGTTPADGAKYLREAVQHARKALSIAPNLPIARSALAYAYQLSLRLREAMHEHRIAFSLASGDPDVIRNYGWTRSTVLGETKEGLRLVDEARALDPLNSASHSAHADVLFDARRYADVVSYSLQVRRESPELFKLKHLLGHALLMLGRTREAALAFGGNIVGEALLAARSGERDLAFAKLAQMRSRDGDMASFQYGRILAELGDKDAAFDALDRAWDIRDRGLAGLKTDPYLDPLRIDPRYAALLRKMNFPA</sequence>
<dbReference type="Proteomes" id="UP000515971">
    <property type="component" value="Chromosome"/>
</dbReference>
<dbReference type="KEGG" id="slut:H9L13_00625"/>
<accession>A0A7G9SI34</accession>
<dbReference type="PANTHER" id="PTHR12558">
    <property type="entry name" value="CELL DIVISION CYCLE 16,23,27"/>
    <property type="match status" value="1"/>
</dbReference>
<dbReference type="Gene3D" id="1.25.40.10">
    <property type="entry name" value="Tetratricopeptide repeat domain"/>
    <property type="match status" value="2"/>
</dbReference>
<protein>
    <recommendedName>
        <fullName evidence="3">Tetratricopeptide repeat protein</fullName>
    </recommendedName>
</protein>
<keyword evidence="2" id="KW-1185">Reference proteome</keyword>